<evidence type="ECO:0000313" key="4">
    <source>
        <dbReference type="Proteomes" id="UP001501218"/>
    </source>
</evidence>
<gene>
    <name evidence="3" type="ORF">GCM10009854_46780</name>
</gene>
<dbReference type="InterPro" id="IPR011004">
    <property type="entry name" value="Trimer_LpxA-like_sf"/>
</dbReference>
<dbReference type="InterPro" id="IPR001451">
    <property type="entry name" value="Hexapep"/>
</dbReference>
<dbReference type="RefSeq" id="WP_344137114.1">
    <property type="nucleotide sequence ID" value="NZ_BAAARA010000023.1"/>
</dbReference>
<dbReference type="PANTHER" id="PTHR23416">
    <property type="entry name" value="SIALIC ACID SYNTHASE-RELATED"/>
    <property type="match status" value="1"/>
</dbReference>
<evidence type="ECO:0000256" key="1">
    <source>
        <dbReference type="ARBA" id="ARBA00007274"/>
    </source>
</evidence>
<comment type="similarity">
    <text evidence="1">Belongs to the transferase hexapeptide repeat family.</text>
</comment>
<dbReference type="Pfam" id="PF00132">
    <property type="entry name" value="Hexapep"/>
    <property type="match status" value="1"/>
</dbReference>
<proteinExistence type="inferred from homology"/>
<dbReference type="Gene3D" id="2.160.10.10">
    <property type="entry name" value="Hexapeptide repeat proteins"/>
    <property type="match status" value="2"/>
</dbReference>
<dbReference type="InterPro" id="IPR051159">
    <property type="entry name" value="Hexapeptide_acetyltransf"/>
</dbReference>
<name>A0ABN3GVE1_9PSEU</name>
<evidence type="ECO:0000313" key="3">
    <source>
        <dbReference type="EMBL" id="GAA2361924.1"/>
    </source>
</evidence>
<sequence length="204" mass="21239">MYRWAGWVARAAARKLRNGAAITADTPEGRQFGAFGPGSALAFPQGALTGVDRVKVGAGCIVNEHTVFSAGLPGANLGRGEPMIEIGDRCVLGRNAEILAMHSVVLGEDVWTASRVTIVDHHHRHDLPDVPVAAQWPLHVQGVTVGSGTVISTGAVILAGAHIGENSMVASGSQVRAGTYPPNSVLAGVPARVIRTHEPQRDAV</sequence>
<evidence type="ECO:0000256" key="2">
    <source>
        <dbReference type="ARBA" id="ARBA00022679"/>
    </source>
</evidence>
<keyword evidence="4" id="KW-1185">Reference proteome</keyword>
<dbReference type="PANTHER" id="PTHR23416:SF23">
    <property type="entry name" value="ACETYLTRANSFERASE C18B11.09C-RELATED"/>
    <property type="match status" value="1"/>
</dbReference>
<dbReference type="EMBL" id="BAAARA010000023">
    <property type="protein sequence ID" value="GAA2361924.1"/>
    <property type="molecule type" value="Genomic_DNA"/>
</dbReference>
<comment type="caution">
    <text evidence="3">The sequence shown here is derived from an EMBL/GenBank/DDBJ whole genome shotgun (WGS) entry which is preliminary data.</text>
</comment>
<accession>A0ABN3GVE1</accession>
<dbReference type="SUPFAM" id="SSF51161">
    <property type="entry name" value="Trimeric LpxA-like enzymes"/>
    <property type="match status" value="1"/>
</dbReference>
<protein>
    <recommendedName>
        <fullName evidence="5">Acyltransferase</fullName>
    </recommendedName>
</protein>
<keyword evidence="2" id="KW-0808">Transferase</keyword>
<organism evidence="3 4">
    <name type="scientific">Saccharopolyspora halophila</name>
    <dbReference type="NCBI Taxonomy" id="405551"/>
    <lineage>
        <taxon>Bacteria</taxon>
        <taxon>Bacillati</taxon>
        <taxon>Actinomycetota</taxon>
        <taxon>Actinomycetes</taxon>
        <taxon>Pseudonocardiales</taxon>
        <taxon>Pseudonocardiaceae</taxon>
        <taxon>Saccharopolyspora</taxon>
    </lineage>
</organism>
<evidence type="ECO:0008006" key="5">
    <source>
        <dbReference type="Google" id="ProtNLM"/>
    </source>
</evidence>
<dbReference type="Proteomes" id="UP001501218">
    <property type="component" value="Unassembled WGS sequence"/>
</dbReference>
<reference evidence="3 4" key="1">
    <citation type="journal article" date="2019" name="Int. J. Syst. Evol. Microbiol.">
        <title>The Global Catalogue of Microorganisms (GCM) 10K type strain sequencing project: providing services to taxonomists for standard genome sequencing and annotation.</title>
        <authorList>
            <consortium name="The Broad Institute Genomics Platform"/>
            <consortium name="The Broad Institute Genome Sequencing Center for Infectious Disease"/>
            <person name="Wu L."/>
            <person name="Ma J."/>
        </authorList>
    </citation>
    <scope>NUCLEOTIDE SEQUENCE [LARGE SCALE GENOMIC DNA]</scope>
    <source>
        <strain evidence="3 4">JCM 16221</strain>
    </source>
</reference>
<dbReference type="CDD" id="cd04647">
    <property type="entry name" value="LbH_MAT_like"/>
    <property type="match status" value="1"/>
</dbReference>